<dbReference type="Proteomes" id="UP000053237">
    <property type="component" value="Unassembled WGS sequence"/>
</dbReference>
<sequence length="99" mass="11625">MLSRYNISYQLMYDHIQLHFTVALKRLSSSGLTFCLFHFKAMKRLFFTFRWQCQCWKQDLLNTATFPIHPSNNKSMCATFCAVSNSRCEDHVHGPTLVI</sequence>
<name>A0A024FV68_9STRA</name>
<reference evidence="1 2" key="1">
    <citation type="submission" date="2012-05" db="EMBL/GenBank/DDBJ databases">
        <title>Recombination and specialization in a pathogen metapopulation.</title>
        <authorList>
            <person name="Gardiner A."/>
            <person name="Kemen E."/>
            <person name="Schultz-Larsen T."/>
            <person name="MacLean D."/>
            <person name="Van Oosterhout C."/>
            <person name="Jones J.D.G."/>
        </authorList>
    </citation>
    <scope>NUCLEOTIDE SEQUENCE [LARGE SCALE GENOMIC DNA]</scope>
    <source>
        <strain evidence="1 2">Ac Nc2</strain>
    </source>
</reference>
<gene>
    <name evidence="1" type="ORF">BN9_121860</name>
</gene>
<accession>A0A024FV68</accession>
<proteinExistence type="predicted"/>
<protein>
    <submittedName>
        <fullName evidence="1">Uncharacterized protein</fullName>
    </submittedName>
</protein>
<keyword evidence="2" id="KW-1185">Reference proteome</keyword>
<evidence type="ECO:0000313" key="2">
    <source>
        <dbReference type="Proteomes" id="UP000053237"/>
    </source>
</evidence>
<dbReference type="AlphaFoldDB" id="A0A024FV68"/>
<dbReference type="InParanoid" id="A0A024FV68"/>
<comment type="caution">
    <text evidence="1">The sequence shown here is derived from an EMBL/GenBank/DDBJ whole genome shotgun (WGS) entry which is preliminary data.</text>
</comment>
<evidence type="ECO:0000313" key="1">
    <source>
        <dbReference type="EMBL" id="CCI10995.1"/>
    </source>
</evidence>
<organism evidence="1 2">
    <name type="scientific">Albugo candida</name>
    <dbReference type="NCBI Taxonomy" id="65357"/>
    <lineage>
        <taxon>Eukaryota</taxon>
        <taxon>Sar</taxon>
        <taxon>Stramenopiles</taxon>
        <taxon>Oomycota</taxon>
        <taxon>Peronosporomycetes</taxon>
        <taxon>Albuginales</taxon>
        <taxon>Albuginaceae</taxon>
        <taxon>Albugo</taxon>
    </lineage>
</organism>
<dbReference type="EMBL" id="CAIX01000499">
    <property type="protein sequence ID" value="CCI10995.1"/>
    <property type="molecule type" value="Genomic_DNA"/>
</dbReference>